<evidence type="ECO:0000313" key="2">
    <source>
        <dbReference type="Proteomes" id="UP001154312"/>
    </source>
</evidence>
<dbReference type="EMBL" id="JAKOAV010000008">
    <property type="protein sequence ID" value="MDF9407933.1"/>
    <property type="molecule type" value="Genomic_DNA"/>
</dbReference>
<dbReference type="PANTHER" id="PTHR36454:SF1">
    <property type="entry name" value="DUF1015 DOMAIN-CONTAINING PROTEIN"/>
    <property type="match status" value="1"/>
</dbReference>
<comment type="caution">
    <text evidence="1">The sequence shown here is derived from an EMBL/GenBank/DDBJ whole genome shotgun (WGS) entry which is preliminary data.</text>
</comment>
<dbReference type="PANTHER" id="PTHR36454">
    <property type="entry name" value="LMO2823 PROTEIN"/>
    <property type="match status" value="1"/>
</dbReference>
<accession>A0A9X4JVT1</accession>
<proteinExistence type="predicted"/>
<evidence type="ECO:0000313" key="1">
    <source>
        <dbReference type="EMBL" id="MDF9407933.1"/>
    </source>
</evidence>
<dbReference type="Proteomes" id="UP001154312">
    <property type="component" value="Unassembled WGS sequence"/>
</dbReference>
<reference evidence="1" key="1">
    <citation type="submission" date="2022-02" db="EMBL/GenBank/DDBJ databases">
        <authorList>
            <person name="Leng L."/>
        </authorList>
    </citation>
    <scope>NUCLEOTIDE SEQUENCE</scope>
    <source>
        <strain evidence="1">JI</strain>
    </source>
</reference>
<dbReference type="InterPro" id="IPR008323">
    <property type="entry name" value="UCP033563"/>
</dbReference>
<sequence length="454" mass="52031">MATIVPFKGLRYNPGRIEEMAKVVTPPYDVIDTDAQDRYYKRHPYNIIRLEYGKTYPEDDEADNRYTRAARDFDAWTKDGVLITETEPALYLYEQEFFAGGEKKIRSGFICGVKLEPYDKGIVLPHEETIPKHKADRLDLMRACRANFSPIFSLYADKEKKVEQSLREAVARTLPDISFTDEIGESHRMWVITDQAVISKVQQIMADKRIFIADGHHRYETALNYKMEREAQHAQNEPYNYMMMTLVNLYDPGLVVLPTHRLIKNVDNLDIRRIIERIKDSFVVEEHRLGANGSSLQELIKLMAERGQVGKDKGKAPLTQDTLAYHPHVFGLYAGENIFYLLQLKNEKELSEIMPQGKSPAWQGLDVSILHSLVVDRLLGIGGELMAKAEHITYTREEEVALSLVDRGECQLALFLNPTFVEEVINVANNGEKMPQKSTFFYPKLITGLVVNQL</sequence>
<organism evidence="1 2">
    <name type="scientific">Pelotomaculum isophthalicicum JI</name>
    <dbReference type="NCBI Taxonomy" id="947010"/>
    <lineage>
        <taxon>Bacteria</taxon>
        <taxon>Bacillati</taxon>
        <taxon>Bacillota</taxon>
        <taxon>Clostridia</taxon>
        <taxon>Eubacteriales</taxon>
        <taxon>Desulfotomaculaceae</taxon>
        <taxon>Pelotomaculum</taxon>
    </lineage>
</organism>
<protein>
    <submittedName>
        <fullName evidence="1">DUF1015 domain-containing protein</fullName>
    </submittedName>
</protein>
<dbReference type="RefSeq" id="WP_277443188.1">
    <property type="nucleotide sequence ID" value="NZ_JAKOAV010000008.1"/>
</dbReference>
<gene>
    <name evidence="1" type="ORF">L7E55_06095</name>
</gene>
<dbReference type="PIRSF" id="PIRSF033563">
    <property type="entry name" value="UCP033563"/>
    <property type="match status" value="1"/>
</dbReference>
<dbReference type="Pfam" id="PF06245">
    <property type="entry name" value="DUF1015"/>
    <property type="match status" value="1"/>
</dbReference>
<dbReference type="AlphaFoldDB" id="A0A9X4JVT1"/>
<name>A0A9X4JVT1_9FIRM</name>
<keyword evidence="2" id="KW-1185">Reference proteome</keyword>